<dbReference type="GO" id="GO:0033255">
    <property type="term" value="C:SAS acetyltransferase complex"/>
    <property type="evidence" value="ECO:0007669"/>
    <property type="project" value="InterPro"/>
</dbReference>
<dbReference type="PANTHER" id="PTHR38422:SF1">
    <property type="entry name" value="SOMETHING ABOUT SILENCING PROTEIN 4"/>
    <property type="match status" value="1"/>
</dbReference>
<feature type="domain" description="Something about silencing protein 4" evidence="2">
    <location>
        <begin position="92"/>
        <end position="188"/>
    </location>
</feature>
<dbReference type="Proteomes" id="UP001377567">
    <property type="component" value="Unassembled WGS sequence"/>
</dbReference>
<dbReference type="Pfam" id="PF15460">
    <property type="entry name" value="SAS4"/>
    <property type="match status" value="1"/>
</dbReference>
<dbReference type="GO" id="GO:0004402">
    <property type="term" value="F:histone acetyltransferase activity"/>
    <property type="evidence" value="ECO:0007669"/>
    <property type="project" value="TreeGrafter"/>
</dbReference>
<feature type="compositionally biased region" description="Low complexity" evidence="1">
    <location>
        <begin position="192"/>
        <end position="203"/>
    </location>
</feature>
<evidence type="ECO:0000259" key="2">
    <source>
        <dbReference type="Pfam" id="PF15460"/>
    </source>
</evidence>
<dbReference type="InterPro" id="IPR038988">
    <property type="entry name" value="Sas4"/>
</dbReference>
<accession>A0AAV5RY73</accession>
<feature type="compositionally biased region" description="Basic residues" evidence="1">
    <location>
        <begin position="572"/>
        <end position="583"/>
    </location>
</feature>
<name>A0AAV5RY73_MAUHU</name>
<sequence>MEDNAHTQTVEGTRATRSAKPHGEAAPPELLFDFEHEHEVGKHRRLEIVPRRLNMSGTPLLLEGVGATRTAIGGMVLDIERGELPPPSGTQDPLPNTLYEAFHRKMRRQENRWLEMDVQESHETAEQLELLQNRLAMPAWQPALLRATHVAHPDDPDEMLRMRARTQRRLAQMLHSYRRMQRRAAALRHKSGSSAAGGASARGKTQGRPGKGALDPARDWARMYRRVDRLFVEGYGASSDEDEEAMAPAEIRAHRDRARRAACGGRITVGLTAGPQPPMFAIVAEPLQQPYVLKLTTQERREVVRAGIPQKVFRYPGAATQAAATVRRRVAVPRTFVLSEEQKREYAREFAAEAPEGPEGPEGKEMVEDPGSCPSLAALAAGSPSSDVISDVPEDTPSELRLVSLGASDVSGGAPRSSPAPGLGAIVPSSPVQGGCAGKSESSAFRGALGESAGAQIATVQNSHSLHPPVGVVLGNGAFVQASGAMAMVQGGVGVSGAVAAEYTLPLDSAQQGQNHSERNSAQPLPDQSSATILIPRKKRRPSPENVMPKDSVSTPGPSQHSPVQTPNVLIPRKKQKVKKTLQ</sequence>
<feature type="region of interest" description="Disordered" evidence="1">
    <location>
        <begin position="1"/>
        <end position="26"/>
    </location>
</feature>
<dbReference type="InterPro" id="IPR029184">
    <property type="entry name" value="Sas4_dom"/>
</dbReference>
<keyword evidence="4" id="KW-1185">Reference proteome</keyword>
<dbReference type="AlphaFoldDB" id="A0AAV5RY73"/>
<evidence type="ECO:0000256" key="1">
    <source>
        <dbReference type="SAM" id="MobiDB-lite"/>
    </source>
</evidence>
<reference evidence="3 4" key="1">
    <citation type="journal article" date="2023" name="Elife">
        <title>Identification of key yeast species and microbe-microbe interactions impacting larval growth of Drosophila in the wild.</title>
        <authorList>
            <person name="Mure A."/>
            <person name="Sugiura Y."/>
            <person name="Maeda R."/>
            <person name="Honda K."/>
            <person name="Sakurai N."/>
            <person name="Takahashi Y."/>
            <person name="Watada M."/>
            <person name="Katoh T."/>
            <person name="Gotoh A."/>
            <person name="Gotoh Y."/>
            <person name="Taniguchi I."/>
            <person name="Nakamura K."/>
            <person name="Hayashi T."/>
            <person name="Katayama T."/>
            <person name="Uemura T."/>
            <person name="Hattori Y."/>
        </authorList>
    </citation>
    <scope>NUCLEOTIDE SEQUENCE [LARGE SCALE GENOMIC DNA]</scope>
    <source>
        <strain evidence="3 4">KH-74</strain>
    </source>
</reference>
<dbReference type="PANTHER" id="PTHR38422">
    <property type="entry name" value="SOMETHING ABOUT SILENCING PROTEIN 4"/>
    <property type="match status" value="1"/>
</dbReference>
<evidence type="ECO:0000313" key="4">
    <source>
        <dbReference type="Proteomes" id="UP001377567"/>
    </source>
</evidence>
<feature type="region of interest" description="Disordered" evidence="1">
    <location>
        <begin position="351"/>
        <end position="394"/>
    </location>
</feature>
<comment type="caution">
    <text evidence="3">The sequence shown here is derived from an EMBL/GenBank/DDBJ whole genome shotgun (WGS) entry which is preliminary data.</text>
</comment>
<feature type="region of interest" description="Disordered" evidence="1">
    <location>
        <begin position="188"/>
        <end position="215"/>
    </location>
</feature>
<protein>
    <submittedName>
        <fullName evidence="3">Sas4 protein</fullName>
    </submittedName>
</protein>
<feature type="compositionally biased region" description="Polar residues" evidence="1">
    <location>
        <begin position="509"/>
        <end position="532"/>
    </location>
</feature>
<organism evidence="3 4">
    <name type="scientific">Maudiozyma humilis</name>
    <name type="common">Sour dough yeast</name>
    <name type="synonym">Kazachstania humilis</name>
    <dbReference type="NCBI Taxonomy" id="51915"/>
    <lineage>
        <taxon>Eukaryota</taxon>
        <taxon>Fungi</taxon>
        <taxon>Dikarya</taxon>
        <taxon>Ascomycota</taxon>
        <taxon>Saccharomycotina</taxon>
        <taxon>Saccharomycetes</taxon>
        <taxon>Saccharomycetales</taxon>
        <taxon>Saccharomycetaceae</taxon>
        <taxon>Maudiozyma</taxon>
    </lineage>
</organism>
<proteinExistence type="predicted"/>
<feature type="compositionally biased region" description="Polar residues" evidence="1">
    <location>
        <begin position="552"/>
        <end position="568"/>
    </location>
</feature>
<gene>
    <name evidence="3" type="ORF">DAKH74_030040</name>
</gene>
<feature type="region of interest" description="Disordered" evidence="1">
    <location>
        <begin position="509"/>
        <end position="583"/>
    </location>
</feature>
<feature type="compositionally biased region" description="Low complexity" evidence="1">
    <location>
        <begin position="370"/>
        <end position="386"/>
    </location>
</feature>
<feature type="compositionally biased region" description="Polar residues" evidence="1">
    <location>
        <begin position="1"/>
        <end position="11"/>
    </location>
</feature>
<dbReference type="EMBL" id="BTGD01000008">
    <property type="protein sequence ID" value="GMM56388.1"/>
    <property type="molecule type" value="Genomic_DNA"/>
</dbReference>
<evidence type="ECO:0000313" key="3">
    <source>
        <dbReference type="EMBL" id="GMM56388.1"/>
    </source>
</evidence>